<accession>A0A8S5S9S0</accession>
<evidence type="ECO:0000313" key="1">
    <source>
        <dbReference type="EMBL" id="DAF47466.1"/>
    </source>
</evidence>
<reference evidence="1" key="1">
    <citation type="journal article" date="2021" name="Proc. Natl. Acad. Sci. U.S.A.">
        <title>A Catalog of Tens of Thousands of Viruses from Human Metagenomes Reveals Hidden Associations with Chronic Diseases.</title>
        <authorList>
            <person name="Tisza M.J."/>
            <person name="Buck C.B."/>
        </authorList>
    </citation>
    <scope>NUCLEOTIDE SEQUENCE</scope>
    <source>
        <strain evidence="1">CtGns7</strain>
    </source>
</reference>
<dbReference type="EMBL" id="BK032555">
    <property type="protein sequence ID" value="DAF47466.1"/>
    <property type="molecule type" value="Genomic_DNA"/>
</dbReference>
<organism evidence="1">
    <name type="scientific">Phage sp. ctGns7</name>
    <dbReference type="NCBI Taxonomy" id="2828003"/>
    <lineage>
        <taxon>Viruses</taxon>
    </lineage>
</organism>
<protein>
    <submittedName>
        <fullName evidence="1">Uncharacterized protein</fullName>
    </submittedName>
</protein>
<name>A0A8S5S9S0_9VIRU</name>
<sequence>MANNNVRQEISALDVVSVMGTMLGIMTYDKVITKDDLEKNMHNMLIDIHNHLEEQDKKLDLILNKIGGDVNG</sequence>
<proteinExistence type="predicted"/>